<dbReference type="Pfam" id="PF00627">
    <property type="entry name" value="UBA"/>
    <property type="match status" value="2"/>
</dbReference>
<comment type="subcellular location">
    <subcellularLocation>
        <location evidence="5">Nucleus</location>
    </subcellularLocation>
    <subcellularLocation>
        <location evidence="5">Cytoplasm</location>
    </subcellularLocation>
</comment>
<keyword evidence="1" id="KW-0677">Repeat</keyword>
<dbReference type="InterPro" id="IPR036353">
    <property type="entry name" value="XPC-bd_sf"/>
</dbReference>
<feature type="domain" description="Ubiquitin-like" evidence="8">
    <location>
        <begin position="2"/>
        <end position="78"/>
    </location>
</feature>
<dbReference type="SUPFAM" id="SSF54236">
    <property type="entry name" value="Ubiquitin-like"/>
    <property type="match status" value="1"/>
</dbReference>
<dbReference type="GO" id="GO:0070628">
    <property type="term" value="F:proteasome binding"/>
    <property type="evidence" value="ECO:0007669"/>
    <property type="project" value="TreeGrafter"/>
</dbReference>
<dbReference type="GO" id="GO:0043130">
    <property type="term" value="F:ubiquitin binding"/>
    <property type="evidence" value="ECO:0007669"/>
    <property type="project" value="UniProtKB-UniRule"/>
</dbReference>
<dbReference type="CDD" id="cd01805">
    <property type="entry name" value="Ubl_Rad23"/>
    <property type="match status" value="1"/>
</dbReference>
<dbReference type="Pfam" id="PF00240">
    <property type="entry name" value="ubiquitin"/>
    <property type="match status" value="1"/>
</dbReference>
<keyword evidence="4 5" id="KW-0539">Nucleus</keyword>
<dbReference type="AlphaFoldDB" id="A0A0H5RJV7"/>
<evidence type="ECO:0000256" key="1">
    <source>
        <dbReference type="ARBA" id="ARBA00022737"/>
    </source>
</evidence>
<dbReference type="PANTHER" id="PTHR10621:SF0">
    <property type="entry name" value="UV EXCISION REPAIR PROTEIN RAD23"/>
    <property type="match status" value="1"/>
</dbReference>
<dbReference type="SMART" id="SM00213">
    <property type="entry name" value="UBQ"/>
    <property type="match status" value="1"/>
</dbReference>
<dbReference type="InterPro" id="IPR015360">
    <property type="entry name" value="XPC-bd"/>
</dbReference>
<dbReference type="EMBL" id="HACM01008562">
    <property type="protein sequence ID" value="CRZ09004.1"/>
    <property type="molecule type" value="Transcribed_RNA"/>
</dbReference>
<evidence type="ECO:0000313" key="9">
    <source>
        <dbReference type="EMBL" id="CRZ09004.1"/>
    </source>
</evidence>
<dbReference type="GO" id="GO:0003684">
    <property type="term" value="F:damaged DNA binding"/>
    <property type="evidence" value="ECO:0007669"/>
    <property type="project" value="UniProtKB-UniRule"/>
</dbReference>
<dbReference type="SUPFAM" id="SSF46934">
    <property type="entry name" value="UBA-like"/>
    <property type="match status" value="2"/>
</dbReference>
<comment type="similarity">
    <text evidence="5">Belongs to the RAD23 family.</text>
</comment>
<dbReference type="FunFam" id="1.10.8.10:FF:000002">
    <property type="entry name" value="UV excision repair protein RAD23 homolog"/>
    <property type="match status" value="1"/>
</dbReference>
<comment type="function">
    <text evidence="5">Multiubiquitin chain receptor involved in modulation of proteasomal degradation. Involved in nucleotide excision repair.</text>
</comment>
<dbReference type="SUPFAM" id="SSF101238">
    <property type="entry name" value="XPC-binding domain"/>
    <property type="match status" value="1"/>
</dbReference>
<evidence type="ECO:0000256" key="4">
    <source>
        <dbReference type="ARBA" id="ARBA00023242"/>
    </source>
</evidence>
<name>A0A0H5RJV7_9EUKA</name>
<dbReference type="InterPro" id="IPR000626">
    <property type="entry name" value="Ubiquitin-like_dom"/>
</dbReference>
<dbReference type="GO" id="GO:0005829">
    <property type="term" value="C:cytosol"/>
    <property type="evidence" value="ECO:0007669"/>
    <property type="project" value="TreeGrafter"/>
</dbReference>
<keyword evidence="3 5" id="KW-0234">DNA repair</keyword>
<dbReference type="Gene3D" id="1.10.10.540">
    <property type="entry name" value="XPC-binding domain"/>
    <property type="match status" value="1"/>
</dbReference>
<dbReference type="GO" id="GO:0043161">
    <property type="term" value="P:proteasome-mediated ubiquitin-dependent protein catabolic process"/>
    <property type="evidence" value="ECO:0007669"/>
    <property type="project" value="UniProtKB-UniRule"/>
</dbReference>
<organism evidence="9">
    <name type="scientific">Spongospora subterranea</name>
    <dbReference type="NCBI Taxonomy" id="70186"/>
    <lineage>
        <taxon>Eukaryota</taxon>
        <taxon>Sar</taxon>
        <taxon>Rhizaria</taxon>
        <taxon>Endomyxa</taxon>
        <taxon>Phytomyxea</taxon>
        <taxon>Plasmodiophorida</taxon>
        <taxon>Plasmodiophoridae</taxon>
        <taxon>Spongospora</taxon>
    </lineage>
</organism>
<dbReference type="PRINTS" id="PR01839">
    <property type="entry name" value="RAD23PROTEIN"/>
</dbReference>
<dbReference type="GO" id="GO:0006289">
    <property type="term" value="P:nucleotide-excision repair"/>
    <property type="evidence" value="ECO:0007669"/>
    <property type="project" value="UniProtKB-UniRule"/>
</dbReference>
<dbReference type="SMART" id="SM00165">
    <property type="entry name" value="UBA"/>
    <property type="match status" value="2"/>
</dbReference>
<reference evidence="9" key="1">
    <citation type="submission" date="2015-04" db="EMBL/GenBank/DDBJ databases">
        <title>The genome sequence of the plant pathogenic Rhizarian Plasmodiophora brassicae reveals insights in its biotrophic life cycle and the origin of chitin synthesis.</title>
        <authorList>
            <person name="Schwelm A."/>
            <person name="Fogelqvist J."/>
            <person name="Knaust A."/>
            <person name="Julke S."/>
            <person name="Lilja T."/>
            <person name="Dhandapani V."/>
            <person name="Bonilla-Rosso G."/>
            <person name="Karlsson M."/>
            <person name="Shevchenko A."/>
            <person name="Choi S.R."/>
            <person name="Kim H.G."/>
            <person name="Park J.Y."/>
            <person name="Lim Y.P."/>
            <person name="Ludwig-Muller J."/>
            <person name="Dixelius C."/>
        </authorList>
    </citation>
    <scope>NUCLEOTIDE SEQUENCE</scope>
    <source>
        <tissue evidence="9">Potato root galls</tissue>
    </source>
</reference>
<proteinExistence type="inferred from homology"/>
<dbReference type="InterPro" id="IPR004806">
    <property type="entry name" value="Rad23"/>
</dbReference>
<protein>
    <recommendedName>
        <fullName evidence="5">UV excision repair protein RAD23</fullName>
    </recommendedName>
</protein>
<dbReference type="GO" id="GO:0005654">
    <property type="term" value="C:nucleoplasm"/>
    <property type="evidence" value="ECO:0007669"/>
    <property type="project" value="TreeGrafter"/>
</dbReference>
<feature type="domain" description="UBA" evidence="7">
    <location>
        <begin position="129"/>
        <end position="169"/>
    </location>
</feature>
<dbReference type="CDD" id="cd14281">
    <property type="entry name" value="UBA2_Rad23_like"/>
    <property type="match status" value="1"/>
</dbReference>
<dbReference type="InterPro" id="IPR029071">
    <property type="entry name" value="Ubiquitin-like_domsf"/>
</dbReference>
<feature type="compositionally biased region" description="Pro residues" evidence="6">
    <location>
        <begin position="82"/>
        <end position="93"/>
    </location>
</feature>
<accession>A0A0H5RJV7</accession>
<dbReference type="Gene3D" id="1.10.8.10">
    <property type="entry name" value="DNA helicase RuvA subunit, C-terminal domain"/>
    <property type="match status" value="2"/>
</dbReference>
<evidence type="ECO:0000259" key="7">
    <source>
        <dbReference type="PROSITE" id="PS50030"/>
    </source>
</evidence>
<feature type="region of interest" description="Disordered" evidence="6">
    <location>
        <begin position="79"/>
        <end position="125"/>
    </location>
</feature>
<evidence type="ECO:0000259" key="8">
    <source>
        <dbReference type="PROSITE" id="PS50053"/>
    </source>
</evidence>
<evidence type="ECO:0000256" key="3">
    <source>
        <dbReference type="ARBA" id="ARBA00023204"/>
    </source>
</evidence>
<sequence length="326" mass="34323">MVKIKLKTLANKTFDADLAPELTIGQVKVEISEKYGFGEPELIKLIYTGKILKDEVTVEQSNLQEGGFLVVMVSKKKEPVAAPSPPSPAPVQPAPLAQPAAQPSPVRVQPAAASPVAAPATDSGLVRGPAYDQAVENLMALGFEREQVVAALQASFNNPDRAAEYLFSGIPESFAAAENEPEEEHAEAAHGGGVPVDLATIQQLIQDRPEVLDAIINHIGQSNPQLLQAIGNNREAFAQLIQNPAVLAQILQSFGIAGASPGGGGAGGDGSNVVQVSLADRQAIERLAGLGFSHNRALEAYLACDRNEEIAANYLFESGNDPEPEE</sequence>
<evidence type="ECO:0000256" key="6">
    <source>
        <dbReference type="SAM" id="MobiDB-lite"/>
    </source>
</evidence>
<dbReference type="PROSITE" id="PS50030">
    <property type="entry name" value="UBA"/>
    <property type="match status" value="2"/>
</dbReference>
<dbReference type="FunFam" id="1.10.8.10:FF:000003">
    <property type="entry name" value="UV excision repair protein RAD23 homolog"/>
    <property type="match status" value="1"/>
</dbReference>
<dbReference type="PROSITE" id="PS50053">
    <property type="entry name" value="UBIQUITIN_2"/>
    <property type="match status" value="1"/>
</dbReference>
<feature type="compositionally biased region" description="Low complexity" evidence="6">
    <location>
        <begin position="94"/>
        <end position="120"/>
    </location>
</feature>
<dbReference type="Pfam" id="PF09280">
    <property type="entry name" value="XPC-binding"/>
    <property type="match status" value="1"/>
</dbReference>
<keyword evidence="2 5" id="KW-0227">DNA damage</keyword>
<feature type="domain" description="UBA" evidence="7">
    <location>
        <begin position="278"/>
        <end position="318"/>
    </location>
</feature>
<dbReference type="PANTHER" id="PTHR10621">
    <property type="entry name" value="UV EXCISION REPAIR PROTEIN RAD23"/>
    <property type="match status" value="1"/>
</dbReference>
<dbReference type="GO" id="GO:0031593">
    <property type="term" value="F:polyubiquitin modification-dependent protein binding"/>
    <property type="evidence" value="ECO:0007669"/>
    <property type="project" value="UniProtKB-UniRule"/>
</dbReference>
<dbReference type="InterPro" id="IPR009060">
    <property type="entry name" value="UBA-like_sf"/>
</dbReference>
<dbReference type="Gene3D" id="3.10.20.90">
    <property type="entry name" value="Phosphatidylinositol 3-kinase Catalytic Subunit, Chain A, domain 1"/>
    <property type="match status" value="1"/>
</dbReference>
<dbReference type="InterPro" id="IPR015940">
    <property type="entry name" value="UBA"/>
</dbReference>
<evidence type="ECO:0000256" key="2">
    <source>
        <dbReference type="ARBA" id="ARBA00022763"/>
    </source>
</evidence>
<evidence type="ECO:0000256" key="5">
    <source>
        <dbReference type="RuleBase" id="RU367049"/>
    </source>
</evidence>
<keyword evidence="5" id="KW-0963">Cytoplasm</keyword>